<gene>
    <name evidence="1" type="ORF">AVM11_16450</name>
</gene>
<evidence type="ECO:0000313" key="1">
    <source>
        <dbReference type="EMBL" id="KZB95787.1"/>
    </source>
</evidence>
<protein>
    <recommendedName>
        <fullName evidence="3">Histidine kinase</fullName>
    </recommendedName>
</protein>
<dbReference type="AlphaFoldDB" id="A0A175Y536"/>
<evidence type="ECO:0008006" key="3">
    <source>
        <dbReference type="Google" id="ProtNLM"/>
    </source>
</evidence>
<dbReference type="EMBL" id="LQCK02000011">
    <property type="protein sequence ID" value="KZB95787.1"/>
    <property type="molecule type" value="Genomic_DNA"/>
</dbReference>
<accession>A0A175Y536</accession>
<reference evidence="1" key="1">
    <citation type="submission" date="2016-03" db="EMBL/GenBank/DDBJ databases">
        <title>Sphingomonas melonis TY, whole genome shotgun sequencing.</title>
        <authorList>
            <person name="Wang H."/>
            <person name="Zhu P."/>
        </authorList>
    </citation>
    <scope>NUCLEOTIDE SEQUENCE [LARGE SCALE GENOMIC DNA]</scope>
    <source>
        <strain evidence="1">TY</strain>
    </source>
</reference>
<sequence>MLSSRCPSQGDAARFFELLANRLQLASTSIGTMMTAVAPIAMMSRRMRALAVVVADVVHFIETCAAKDASLKVYVALGFEDGQLVLGVGAEGEMVPAGSASAARGWRRASAIVQLLGGEAERGVDGERMVFGMTFPAGAAS</sequence>
<name>A0A175Y536_9SPHN</name>
<dbReference type="Proteomes" id="UP000078460">
    <property type="component" value="Unassembled WGS sequence"/>
</dbReference>
<dbReference type="KEGG" id="smy:BJP26_18565"/>
<comment type="caution">
    <text evidence="1">The sequence shown here is derived from an EMBL/GenBank/DDBJ whole genome shotgun (WGS) entry which is preliminary data.</text>
</comment>
<organism evidence="1 2">
    <name type="scientific">Sphingomonas melonis TY</name>
    <dbReference type="NCBI Taxonomy" id="621456"/>
    <lineage>
        <taxon>Bacteria</taxon>
        <taxon>Pseudomonadati</taxon>
        <taxon>Pseudomonadota</taxon>
        <taxon>Alphaproteobacteria</taxon>
        <taxon>Sphingomonadales</taxon>
        <taxon>Sphingomonadaceae</taxon>
        <taxon>Sphingomonas</taxon>
    </lineage>
</organism>
<proteinExistence type="predicted"/>
<keyword evidence="2" id="KW-1185">Reference proteome</keyword>
<evidence type="ECO:0000313" key="2">
    <source>
        <dbReference type="Proteomes" id="UP000078460"/>
    </source>
</evidence>